<keyword evidence="2" id="KW-1003">Cell membrane</keyword>
<evidence type="ECO:0000256" key="4">
    <source>
        <dbReference type="ARBA" id="ARBA00022989"/>
    </source>
</evidence>
<feature type="transmembrane region" description="Helical" evidence="6">
    <location>
        <begin position="135"/>
        <end position="160"/>
    </location>
</feature>
<comment type="subcellular location">
    <subcellularLocation>
        <location evidence="1">Cell membrane</location>
        <topology evidence="1">Multi-pass membrane protein</topology>
    </subcellularLocation>
</comment>
<evidence type="ECO:0000313" key="8">
    <source>
        <dbReference type="Proteomes" id="UP001595880"/>
    </source>
</evidence>
<keyword evidence="5 6" id="KW-0472">Membrane</keyword>
<evidence type="ECO:0000256" key="2">
    <source>
        <dbReference type="ARBA" id="ARBA00022475"/>
    </source>
</evidence>
<feature type="transmembrane region" description="Helical" evidence="6">
    <location>
        <begin position="36"/>
        <end position="58"/>
    </location>
</feature>
<name>A0ABV8VWJ5_9BACI</name>
<organism evidence="7 8">
    <name type="scientific">Gracilibacillus marinus</name>
    <dbReference type="NCBI Taxonomy" id="630535"/>
    <lineage>
        <taxon>Bacteria</taxon>
        <taxon>Bacillati</taxon>
        <taxon>Bacillota</taxon>
        <taxon>Bacilli</taxon>
        <taxon>Bacillales</taxon>
        <taxon>Bacillaceae</taxon>
        <taxon>Gracilibacillus</taxon>
    </lineage>
</organism>
<evidence type="ECO:0000256" key="1">
    <source>
        <dbReference type="ARBA" id="ARBA00004651"/>
    </source>
</evidence>
<evidence type="ECO:0000256" key="3">
    <source>
        <dbReference type="ARBA" id="ARBA00022692"/>
    </source>
</evidence>
<feature type="transmembrane region" description="Helical" evidence="6">
    <location>
        <begin position="94"/>
        <end position="114"/>
    </location>
</feature>
<dbReference type="PIRSF" id="PIRSF035875">
    <property type="entry name" value="RNase_BN"/>
    <property type="match status" value="1"/>
</dbReference>
<keyword evidence="4 6" id="KW-1133">Transmembrane helix</keyword>
<dbReference type="PANTHER" id="PTHR30213:SF0">
    <property type="entry name" value="UPF0761 MEMBRANE PROTEIN YIHY"/>
    <property type="match status" value="1"/>
</dbReference>
<dbReference type="PANTHER" id="PTHR30213">
    <property type="entry name" value="INNER MEMBRANE PROTEIN YHJD"/>
    <property type="match status" value="1"/>
</dbReference>
<evidence type="ECO:0000313" key="7">
    <source>
        <dbReference type="EMBL" id="MFC4388868.1"/>
    </source>
</evidence>
<comment type="caution">
    <text evidence="7">The sequence shown here is derived from an EMBL/GenBank/DDBJ whole genome shotgun (WGS) entry which is preliminary data.</text>
</comment>
<feature type="transmembrane region" description="Helical" evidence="6">
    <location>
        <begin position="245"/>
        <end position="269"/>
    </location>
</feature>
<reference evidence="8" key="1">
    <citation type="journal article" date="2019" name="Int. J. Syst. Evol. Microbiol.">
        <title>The Global Catalogue of Microorganisms (GCM) 10K type strain sequencing project: providing services to taxonomists for standard genome sequencing and annotation.</title>
        <authorList>
            <consortium name="The Broad Institute Genomics Platform"/>
            <consortium name="The Broad Institute Genome Sequencing Center for Infectious Disease"/>
            <person name="Wu L."/>
            <person name="Ma J."/>
        </authorList>
    </citation>
    <scope>NUCLEOTIDE SEQUENCE [LARGE SCALE GENOMIC DNA]</scope>
    <source>
        <strain evidence="8">KACC 14058</strain>
    </source>
</reference>
<dbReference type="Pfam" id="PF03631">
    <property type="entry name" value="Virul_fac_BrkB"/>
    <property type="match status" value="1"/>
</dbReference>
<dbReference type="RefSeq" id="WP_390200207.1">
    <property type="nucleotide sequence ID" value="NZ_JBHSDV010000005.1"/>
</dbReference>
<keyword evidence="8" id="KW-1185">Reference proteome</keyword>
<protein>
    <submittedName>
        <fullName evidence="7">YihY/virulence factor BrkB family protein</fullName>
    </submittedName>
</protein>
<feature type="transmembrane region" description="Helical" evidence="6">
    <location>
        <begin position="180"/>
        <end position="200"/>
    </location>
</feature>
<evidence type="ECO:0000256" key="5">
    <source>
        <dbReference type="ARBA" id="ARBA00023136"/>
    </source>
</evidence>
<evidence type="ECO:0000256" key="6">
    <source>
        <dbReference type="SAM" id="Phobius"/>
    </source>
</evidence>
<dbReference type="NCBIfam" id="TIGR00765">
    <property type="entry name" value="yihY_not_rbn"/>
    <property type="match status" value="1"/>
</dbReference>
<dbReference type="InterPro" id="IPR017039">
    <property type="entry name" value="Virul_fac_BrkB"/>
</dbReference>
<gene>
    <name evidence="7" type="ORF">ACFOZ1_13785</name>
</gene>
<dbReference type="Proteomes" id="UP001595880">
    <property type="component" value="Unassembled WGS sequence"/>
</dbReference>
<sequence length="281" mass="31555">MKTTSVSNRPVVTFFKDLFKRIGDDDVSGLAAQLSYFFLLSLFPFMIFLVTLVAYLPFSDLDMINFISRYAPEEIVTMIDENISQIMDGRNGGLLSIGIIGTLWSASNGINALMRAFNHAYNIDEKRSFVVARGISILLTIAMVFVIIIALLLPVFGRAIGEYLFSFIGLSEDFISVWGTLRWVISSVIFFIVLSALYLLAPSKRVYFKHVYIGAIFATVFWQLTSLAFSFYVSSFSNYSATYGSLGGVIILMLWFYLSAMIIIIGGEINALVEKRRRKVT</sequence>
<accession>A0ABV8VWJ5</accession>
<proteinExistence type="predicted"/>
<dbReference type="EMBL" id="JBHSDV010000005">
    <property type="protein sequence ID" value="MFC4388868.1"/>
    <property type="molecule type" value="Genomic_DNA"/>
</dbReference>
<keyword evidence="3 6" id="KW-0812">Transmembrane</keyword>
<feature type="transmembrane region" description="Helical" evidence="6">
    <location>
        <begin position="212"/>
        <end position="233"/>
    </location>
</feature>